<comment type="caution">
    <text evidence="2">The sequence shown here is derived from an EMBL/GenBank/DDBJ whole genome shotgun (WGS) entry which is preliminary data.</text>
</comment>
<feature type="chain" id="PRO_5042971630" evidence="1">
    <location>
        <begin position="23"/>
        <end position="334"/>
    </location>
</feature>
<feature type="signal peptide" evidence="1">
    <location>
        <begin position="1"/>
        <end position="22"/>
    </location>
</feature>
<reference evidence="2" key="2">
    <citation type="submission" date="2023-05" db="EMBL/GenBank/DDBJ databases">
        <authorList>
            <consortium name="Lawrence Berkeley National Laboratory"/>
            <person name="Steindorff A."/>
            <person name="Hensen N."/>
            <person name="Bonometti L."/>
            <person name="Westerberg I."/>
            <person name="Brannstrom I.O."/>
            <person name="Guillou S."/>
            <person name="Cros-Aarteil S."/>
            <person name="Calhoun S."/>
            <person name="Haridas S."/>
            <person name="Kuo A."/>
            <person name="Mondo S."/>
            <person name="Pangilinan J."/>
            <person name="Riley R."/>
            <person name="Labutti K."/>
            <person name="Andreopoulos B."/>
            <person name="Lipzen A."/>
            <person name="Chen C."/>
            <person name="Yanf M."/>
            <person name="Daum C."/>
            <person name="Ng V."/>
            <person name="Clum A."/>
            <person name="Ohm R."/>
            <person name="Martin F."/>
            <person name="Silar P."/>
            <person name="Natvig D."/>
            <person name="Lalanne C."/>
            <person name="Gautier V."/>
            <person name="Ament-Velasquez S.L."/>
            <person name="Kruys A."/>
            <person name="Hutchinson M.I."/>
            <person name="Powell A.J."/>
            <person name="Barry K."/>
            <person name="Miller A.N."/>
            <person name="Grigoriev I.V."/>
            <person name="Debuchy R."/>
            <person name="Gladieux P."/>
            <person name="Thoren M.H."/>
            <person name="Johannesson H."/>
        </authorList>
    </citation>
    <scope>NUCLEOTIDE SEQUENCE</scope>
    <source>
        <strain evidence="2">CBS 757.83</strain>
    </source>
</reference>
<reference evidence="2" key="1">
    <citation type="journal article" date="2023" name="Mol. Phylogenet. Evol.">
        <title>Genome-scale phylogeny and comparative genomics of the fungal order Sordariales.</title>
        <authorList>
            <person name="Hensen N."/>
            <person name="Bonometti L."/>
            <person name="Westerberg I."/>
            <person name="Brannstrom I.O."/>
            <person name="Guillou S."/>
            <person name="Cros-Aarteil S."/>
            <person name="Calhoun S."/>
            <person name="Haridas S."/>
            <person name="Kuo A."/>
            <person name="Mondo S."/>
            <person name="Pangilinan J."/>
            <person name="Riley R."/>
            <person name="LaButti K."/>
            <person name="Andreopoulos B."/>
            <person name="Lipzen A."/>
            <person name="Chen C."/>
            <person name="Yan M."/>
            <person name="Daum C."/>
            <person name="Ng V."/>
            <person name="Clum A."/>
            <person name="Steindorff A."/>
            <person name="Ohm R.A."/>
            <person name="Martin F."/>
            <person name="Silar P."/>
            <person name="Natvig D.O."/>
            <person name="Lalanne C."/>
            <person name="Gautier V."/>
            <person name="Ament-Velasquez S.L."/>
            <person name="Kruys A."/>
            <person name="Hutchinson M.I."/>
            <person name="Powell A.J."/>
            <person name="Barry K."/>
            <person name="Miller A.N."/>
            <person name="Grigoriev I.V."/>
            <person name="Debuchy R."/>
            <person name="Gladieux P."/>
            <person name="Hiltunen Thoren M."/>
            <person name="Johannesson H."/>
        </authorList>
    </citation>
    <scope>NUCLEOTIDE SEQUENCE</scope>
    <source>
        <strain evidence="2">CBS 757.83</strain>
    </source>
</reference>
<gene>
    <name evidence="2" type="ORF">N658DRAFT_485766</name>
</gene>
<dbReference type="EMBL" id="MU863633">
    <property type="protein sequence ID" value="KAK4101896.1"/>
    <property type="molecule type" value="Genomic_DNA"/>
</dbReference>
<evidence type="ECO:0000313" key="3">
    <source>
        <dbReference type="Proteomes" id="UP001305647"/>
    </source>
</evidence>
<dbReference type="Proteomes" id="UP001305647">
    <property type="component" value="Unassembled WGS sequence"/>
</dbReference>
<keyword evidence="1" id="KW-0732">Signal</keyword>
<proteinExistence type="predicted"/>
<organism evidence="2 3">
    <name type="scientific">Parathielavia hyrcaniae</name>
    <dbReference type="NCBI Taxonomy" id="113614"/>
    <lineage>
        <taxon>Eukaryota</taxon>
        <taxon>Fungi</taxon>
        <taxon>Dikarya</taxon>
        <taxon>Ascomycota</taxon>
        <taxon>Pezizomycotina</taxon>
        <taxon>Sordariomycetes</taxon>
        <taxon>Sordariomycetidae</taxon>
        <taxon>Sordariales</taxon>
        <taxon>Chaetomiaceae</taxon>
        <taxon>Parathielavia</taxon>
    </lineage>
</organism>
<evidence type="ECO:0000256" key="1">
    <source>
        <dbReference type="SAM" id="SignalP"/>
    </source>
</evidence>
<sequence length="334" mass="34904">MFVRKFLVFASAMLAAVTDVAADNDIPSYLSYFDVASPLSARSTSATCMVNNRTFTAVGIANLESPNDALNGLSWVIGAGAEDVNSTDSEAPERRFEQSFYLGSPRGFEFEGTGACALFFTQVSDEVHFNGDADPRVSKGTCSDAMTDDCISALVDRAKKVDLDGLSGAAACERLQQDFADNFDSACAAFAPASSSSWSGITAKALSGEGSPRPISEQLNAVLDCWPVLPTADDLRLVESTNNTGDLDESTLVENFFSVTPILTVFFPGNGGNSLVSQAEAQLSCLKAVNLTTTNNVTLNPGVGNGDNAAGQLVGRGVAVWVGLASVAFALLLA</sequence>
<keyword evidence="3" id="KW-1185">Reference proteome</keyword>
<dbReference type="AlphaFoldDB" id="A0AAN6Q6H0"/>
<accession>A0AAN6Q6H0</accession>
<protein>
    <submittedName>
        <fullName evidence="2">Uncharacterized protein</fullName>
    </submittedName>
</protein>
<name>A0AAN6Q6H0_9PEZI</name>
<evidence type="ECO:0000313" key="2">
    <source>
        <dbReference type="EMBL" id="KAK4101896.1"/>
    </source>
</evidence>